<dbReference type="CDD" id="cd02969">
    <property type="entry name" value="PRX_like1"/>
    <property type="match status" value="1"/>
</dbReference>
<keyword evidence="4" id="KW-1185">Reference proteome</keyword>
<dbReference type="SUPFAM" id="SSF52833">
    <property type="entry name" value="Thioredoxin-like"/>
    <property type="match status" value="1"/>
</dbReference>
<dbReference type="InterPro" id="IPR013766">
    <property type="entry name" value="Thioredoxin_domain"/>
</dbReference>
<dbReference type="InterPro" id="IPR047262">
    <property type="entry name" value="PRX-like1"/>
</dbReference>
<evidence type="ECO:0000259" key="2">
    <source>
        <dbReference type="PROSITE" id="PS51352"/>
    </source>
</evidence>
<evidence type="ECO:0000256" key="1">
    <source>
        <dbReference type="SAM" id="SignalP"/>
    </source>
</evidence>
<accession>A0ABS9KBE2</accession>
<feature type="domain" description="Thioredoxin" evidence="2">
    <location>
        <begin position="32"/>
        <end position="187"/>
    </location>
</feature>
<gene>
    <name evidence="3" type="ORF">L6773_06335</name>
</gene>
<dbReference type="Gene3D" id="3.40.30.10">
    <property type="entry name" value="Glutaredoxin"/>
    <property type="match status" value="1"/>
</dbReference>
<dbReference type="InterPro" id="IPR000866">
    <property type="entry name" value="AhpC/TSA"/>
</dbReference>
<dbReference type="InterPro" id="IPR036249">
    <property type="entry name" value="Thioredoxin-like_sf"/>
</dbReference>
<reference evidence="3" key="1">
    <citation type="submission" date="2022-01" db="EMBL/GenBank/DDBJ databases">
        <authorList>
            <person name="Wang Y."/>
        </authorList>
    </citation>
    <scope>NUCLEOTIDE SEQUENCE</scope>
    <source>
        <strain evidence="3">WB101</strain>
    </source>
</reference>
<dbReference type="Proteomes" id="UP001165366">
    <property type="component" value="Unassembled WGS sequence"/>
</dbReference>
<dbReference type="EMBL" id="JAKLWS010000005">
    <property type="protein sequence ID" value="MCG2588176.1"/>
    <property type="molecule type" value="Genomic_DNA"/>
</dbReference>
<comment type="caution">
    <text evidence="3">The sequence shown here is derived from an EMBL/GenBank/DDBJ whole genome shotgun (WGS) entry which is preliminary data.</text>
</comment>
<feature type="signal peptide" evidence="1">
    <location>
        <begin position="1"/>
        <end position="19"/>
    </location>
</feature>
<dbReference type="PROSITE" id="PS51352">
    <property type="entry name" value="THIOREDOXIN_2"/>
    <property type="match status" value="1"/>
</dbReference>
<name>A0ABS9KBE2_9BACT</name>
<dbReference type="Pfam" id="PF00578">
    <property type="entry name" value="AhpC-TSA"/>
    <property type="match status" value="1"/>
</dbReference>
<dbReference type="PANTHER" id="PTHR43640">
    <property type="entry name" value="OS07G0260300 PROTEIN"/>
    <property type="match status" value="1"/>
</dbReference>
<evidence type="ECO:0000313" key="3">
    <source>
        <dbReference type="EMBL" id="MCG2588176.1"/>
    </source>
</evidence>
<sequence>MKKLILLFSLIFAATMVVNLTGESDDKTKTDATVGDQAPSFEVMGADGAIYNLSDFEGQYVILEWLNHGCPYIQKHYNGNNMQQLQEKYTDQGVVWLSVISSAPGTQGYMEAEEARQSIEEQGASPTTILLDPEGEMGRAYDARVTPHMFIIDPSGTVRYNGAIDDKPTPAASSLETAHNYIDAAMNSLLNGEEVETKSTTPYGCSVKYGA</sequence>
<proteinExistence type="predicted"/>
<dbReference type="PANTHER" id="PTHR43640:SF1">
    <property type="entry name" value="THIOREDOXIN-DEPENDENT PEROXIREDOXIN"/>
    <property type="match status" value="1"/>
</dbReference>
<protein>
    <submittedName>
        <fullName evidence="3">Thioredoxin family protein</fullName>
    </submittedName>
</protein>
<dbReference type="RefSeq" id="WP_237853020.1">
    <property type="nucleotide sequence ID" value="NZ_JAKLWS010000005.1"/>
</dbReference>
<organism evidence="3 4">
    <name type="scientific">Rhodohalobacter sulfatireducens</name>
    <dbReference type="NCBI Taxonomy" id="2911366"/>
    <lineage>
        <taxon>Bacteria</taxon>
        <taxon>Pseudomonadati</taxon>
        <taxon>Balneolota</taxon>
        <taxon>Balneolia</taxon>
        <taxon>Balneolales</taxon>
        <taxon>Balneolaceae</taxon>
        <taxon>Rhodohalobacter</taxon>
    </lineage>
</organism>
<feature type="chain" id="PRO_5047292597" evidence="1">
    <location>
        <begin position="20"/>
        <end position="211"/>
    </location>
</feature>
<keyword evidence="1" id="KW-0732">Signal</keyword>
<reference evidence="3" key="2">
    <citation type="submission" date="2024-05" db="EMBL/GenBank/DDBJ databases">
        <title>Rhodohalobacter halophilus gen. nov., sp. nov., a moderately halophilic member of the family Balneolaceae.</title>
        <authorList>
            <person name="Xia J."/>
        </authorList>
    </citation>
    <scope>NUCLEOTIDE SEQUENCE</scope>
    <source>
        <strain evidence="3">WB101</strain>
    </source>
</reference>
<evidence type="ECO:0000313" key="4">
    <source>
        <dbReference type="Proteomes" id="UP001165366"/>
    </source>
</evidence>